<organism evidence="1 2">
    <name type="scientific">Amycolatopsis marina</name>
    <dbReference type="NCBI Taxonomy" id="490629"/>
    <lineage>
        <taxon>Bacteria</taxon>
        <taxon>Bacillati</taxon>
        <taxon>Actinomycetota</taxon>
        <taxon>Actinomycetes</taxon>
        <taxon>Pseudonocardiales</taxon>
        <taxon>Pseudonocardiaceae</taxon>
        <taxon>Amycolatopsis</taxon>
    </lineage>
</organism>
<evidence type="ECO:0000313" key="1">
    <source>
        <dbReference type="EMBL" id="SFB64803.1"/>
    </source>
</evidence>
<dbReference type="AlphaFoldDB" id="A0A1I1CWL0"/>
<keyword evidence="2" id="KW-1185">Reference proteome</keyword>
<proteinExistence type="predicted"/>
<dbReference type="EMBL" id="FOKG01000048">
    <property type="protein sequence ID" value="SFB64803.1"/>
    <property type="molecule type" value="Genomic_DNA"/>
</dbReference>
<accession>A0A1I1CWL0</accession>
<name>A0A1I1CWL0_9PSEU</name>
<evidence type="ECO:0000313" key="2">
    <source>
        <dbReference type="Proteomes" id="UP000243799"/>
    </source>
</evidence>
<reference evidence="2" key="1">
    <citation type="submission" date="2016-10" db="EMBL/GenBank/DDBJ databases">
        <authorList>
            <person name="Varghese N."/>
            <person name="Submissions S."/>
        </authorList>
    </citation>
    <scope>NUCLEOTIDE SEQUENCE [LARGE SCALE GENOMIC DNA]</scope>
    <source>
        <strain evidence="2">CGMCC 4.3568</strain>
    </source>
</reference>
<protein>
    <submittedName>
        <fullName evidence="1">Uncharacterized protein</fullName>
    </submittedName>
</protein>
<sequence length="40" mass="4286">MSVTTSRIISVTGMANNGMAKKRPNQPFTLHIVAANVSLE</sequence>
<dbReference type="Proteomes" id="UP000243799">
    <property type="component" value="Unassembled WGS sequence"/>
</dbReference>
<dbReference type="STRING" id="490629.SAMN05216266_1483"/>
<gene>
    <name evidence="1" type="ORF">SAMN05216266_1483</name>
</gene>